<protein>
    <submittedName>
        <fullName evidence="1">Uncharacterized protein</fullName>
    </submittedName>
</protein>
<comment type="caution">
    <text evidence="1">The sequence shown here is derived from an EMBL/GenBank/DDBJ whole genome shotgun (WGS) entry which is preliminary data.</text>
</comment>
<organism evidence="1 2">
    <name type="scientific">Melastoma candidum</name>
    <dbReference type="NCBI Taxonomy" id="119954"/>
    <lineage>
        <taxon>Eukaryota</taxon>
        <taxon>Viridiplantae</taxon>
        <taxon>Streptophyta</taxon>
        <taxon>Embryophyta</taxon>
        <taxon>Tracheophyta</taxon>
        <taxon>Spermatophyta</taxon>
        <taxon>Magnoliopsida</taxon>
        <taxon>eudicotyledons</taxon>
        <taxon>Gunneridae</taxon>
        <taxon>Pentapetalae</taxon>
        <taxon>rosids</taxon>
        <taxon>malvids</taxon>
        <taxon>Myrtales</taxon>
        <taxon>Melastomataceae</taxon>
        <taxon>Melastomatoideae</taxon>
        <taxon>Melastomateae</taxon>
        <taxon>Melastoma</taxon>
    </lineage>
</organism>
<evidence type="ECO:0000313" key="2">
    <source>
        <dbReference type="Proteomes" id="UP001057402"/>
    </source>
</evidence>
<accession>A0ACB9QYZ9</accession>
<sequence length="183" mass="19625">MRNPMFLFLLMMFVPARCWVVPLASHQELLSATATTQEKAEAAVPVTTLSPPEGNTTFLSGTTWCVASPGAMGANLQNALDWACGVGKTDCSPIQHGGPCFEPNTLLSHASYAFNIYYQQNGNSDIACNFGGTARIVTRNPSHGKCIFLASGLSSSASEITQHIQLGKKIRPLMVLLMSIFLS</sequence>
<name>A0ACB9QYZ9_9MYRT</name>
<gene>
    <name evidence="1" type="ORF">MLD38_010123</name>
</gene>
<reference evidence="2" key="1">
    <citation type="journal article" date="2023" name="Front. Plant Sci.">
        <title>Chromosomal-level genome assembly of Melastoma candidum provides insights into trichome evolution.</title>
        <authorList>
            <person name="Zhong Y."/>
            <person name="Wu W."/>
            <person name="Sun C."/>
            <person name="Zou P."/>
            <person name="Liu Y."/>
            <person name="Dai S."/>
            <person name="Zhou R."/>
        </authorList>
    </citation>
    <scope>NUCLEOTIDE SEQUENCE [LARGE SCALE GENOMIC DNA]</scope>
</reference>
<keyword evidence="2" id="KW-1185">Reference proteome</keyword>
<evidence type="ECO:0000313" key="1">
    <source>
        <dbReference type="EMBL" id="KAI4371819.1"/>
    </source>
</evidence>
<dbReference type="Proteomes" id="UP001057402">
    <property type="component" value="Chromosome 4"/>
</dbReference>
<proteinExistence type="predicted"/>
<dbReference type="EMBL" id="CM042883">
    <property type="protein sequence ID" value="KAI4371819.1"/>
    <property type="molecule type" value="Genomic_DNA"/>
</dbReference>